<name>A0A7W9QAL3_9ACTN</name>
<evidence type="ECO:0000313" key="1">
    <source>
        <dbReference type="EMBL" id="MBB5936670.1"/>
    </source>
</evidence>
<dbReference type="AlphaFoldDB" id="A0A7W9QAL3"/>
<keyword evidence="2" id="KW-1185">Reference proteome</keyword>
<dbReference type="SUPFAM" id="SSF109854">
    <property type="entry name" value="DinB/YfiT-like putative metalloenzymes"/>
    <property type="match status" value="1"/>
</dbReference>
<dbReference type="InterPro" id="IPR007061">
    <property type="entry name" value="MST-like"/>
</dbReference>
<proteinExistence type="predicted"/>
<dbReference type="Pfam" id="PF04978">
    <property type="entry name" value="MST"/>
    <property type="match status" value="1"/>
</dbReference>
<sequence>MSLHVPIAHAAKARVIPAHQLSEKDMLWAFLEFARATVIAKVAGLGDQELRQPHVPSGISLGGILKHLVTGENHWFANVLGGRELPMPFSVNAPDGDWWLDAEEGPEQLVTSYQAACNTSNTVIASLPLDSTGKQRDSDYTLRWALCHLIAETNRHAGHADLLRELTDGARGW</sequence>
<dbReference type="Proteomes" id="UP000588098">
    <property type="component" value="Unassembled WGS sequence"/>
</dbReference>
<accession>A0A7W9QAL3</accession>
<organism evidence="1 2">
    <name type="scientific">Streptomyces zagrosensis</name>
    <dbReference type="NCBI Taxonomy" id="1042984"/>
    <lineage>
        <taxon>Bacteria</taxon>
        <taxon>Bacillati</taxon>
        <taxon>Actinomycetota</taxon>
        <taxon>Actinomycetes</taxon>
        <taxon>Kitasatosporales</taxon>
        <taxon>Streptomycetaceae</taxon>
        <taxon>Streptomyces</taxon>
    </lineage>
</organism>
<gene>
    <name evidence="1" type="ORF">FHS42_003745</name>
</gene>
<dbReference type="InterPro" id="IPR034660">
    <property type="entry name" value="DinB/YfiT-like"/>
</dbReference>
<dbReference type="EMBL" id="JACHJL010000008">
    <property type="protein sequence ID" value="MBB5936670.1"/>
    <property type="molecule type" value="Genomic_DNA"/>
</dbReference>
<evidence type="ECO:0000313" key="2">
    <source>
        <dbReference type="Proteomes" id="UP000588098"/>
    </source>
</evidence>
<reference evidence="1 2" key="1">
    <citation type="submission" date="2020-08" db="EMBL/GenBank/DDBJ databases">
        <title>Genomic Encyclopedia of Type Strains, Phase III (KMG-III): the genomes of soil and plant-associated and newly described type strains.</title>
        <authorList>
            <person name="Whitman W."/>
        </authorList>
    </citation>
    <scope>NUCLEOTIDE SEQUENCE [LARGE SCALE GENOMIC DNA]</scope>
    <source>
        <strain evidence="1 2">CECT 8305</strain>
    </source>
</reference>
<protein>
    <submittedName>
        <fullName evidence="1">Putative damage-inducible protein DinB</fullName>
    </submittedName>
</protein>
<dbReference type="Gene3D" id="1.20.120.450">
    <property type="entry name" value="dinb family like domain"/>
    <property type="match status" value="1"/>
</dbReference>
<comment type="caution">
    <text evidence="1">The sequence shown here is derived from an EMBL/GenBank/DDBJ whole genome shotgun (WGS) entry which is preliminary data.</text>
</comment>
<dbReference type="RefSeq" id="WP_184573213.1">
    <property type="nucleotide sequence ID" value="NZ_JACHJL010000008.1"/>
</dbReference>